<feature type="transmembrane region" description="Helical" evidence="8">
    <location>
        <begin position="681"/>
        <end position="706"/>
    </location>
</feature>
<evidence type="ECO:0000259" key="9">
    <source>
        <dbReference type="Pfam" id="PF04547"/>
    </source>
</evidence>
<comment type="caution">
    <text evidence="11">The sequence shown here is derived from an EMBL/GenBank/DDBJ whole genome shotgun (WGS) entry which is preliminary data.</text>
</comment>
<dbReference type="EMBL" id="VZUJ01092317">
    <property type="protein sequence ID" value="NXV79144.1"/>
    <property type="molecule type" value="Genomic_DNA"/>
</dbReference>
<evidence type="ECO:0000256" key="5">
    <source>
        <dbReference type="ARBA" id="ARBA00022989"/>
    </source>
</evidence>
<gene>
    <name evidence="11" type="primary">Ano9</name>
    <name evidence="11" type="ORF">ATLROG_R12867</name>
</gene>
<keyword evidence="6 8" id="KW-0472">Membrane</keyword>
<keyword evidence="5 8" id="KW-1133">Transmembrane helix</keyword>
<dbReference type="GO" id="GO:0005254">
    <property type="term" value="F:chloride channel activity"/>
    <property type="evidence" value="ECO:0007669"/>
    <property type="project" value="TreeGrafter"/>
</dbReference>
<dbReference type="Proteomes" id="UP000518911">
    <property type="component" value="Unassembled WGS sequence"/>
</dbReference>
<reference evidence="11 12" key="1">
    <citation type="submission" date="2019-09" db="EMBL/GenBank/DDBJ databases">
        <title>Bird 10,000 Genomes (B10K) Project - Family phase.</title>
        <authorList>
            <person name="Zhang G."/>
        </authorList>
    </citation>
    <scope>NUCLEOTIDE SEQUENCE [LARGE SCALE GENOMIC DNA]</scope>
    <source>
        <strain evidence="11">OUT-0055</strain>
        <tissue evidence="11">Blood</tissue>
    </source>
</reference>
<keyword evidence="3" id="KW-1003">Cell membrane</keyword>
<feature type="transmembrane region" description="Helical" evidence="8">
    <location>
        <begin position="344"/>
        <end position="363"/>
    </location>
</feature>
<feature type="transmembrane region" description="Helical" evidence="8">
    <location>
        <begin position="523"/>
        <end position="549"/>
    </location>
</feature>
<feature type="transmembrane region" description="Helical" evidence="8">
    <location>
        <begin position="237"/>
        <end position="255"/>
    </location>
</feature>
<dbReference type="InterPro" id="IPR032394">
    <property type="entry name" value="Anoct_dimer"/>
</dbReference>
<dbReference type="PANTHER" id="PTHR12308">
    <property type="entry name" value="ANOCTAMIN"/>
    <property type="match status" value="1"/>
</dbReference>
<keyword evidence="7" id="KW-0325">Glycoprotein</keyword>
<feature type="transmembrane region" description="Helical" evidence="8">
    <location>
        <begin position="394"/>
        <end position="413"/>
    </location>
</feature>
<dbReference type="AlphaFoldDB" id="A0A7L3WRZ7"/>
<dbReference type="Pfam" id="PF04547">
    <property type="entry name" value="Anoctamin"/>
    <property type="match status" value="1"/>
</dbReference>
<feature type="transmembrane region" description="Helical" evidence="8">
    <location>
        <begin position="302"/>
        <end position="324"/>
    </location>
</feature>
<name>A0A7L3WRZ7_9GRUI</name>
<evidence type="ECO:0000259" key="10">
    <source>
        <dbReference type="Pfam" id="PF16178"/>
    </source>
</evidence>
<evidence type="ECO:0000256" key="8">
    <source>
        <dbReference type="RuleBase" id="RU280814"/>
    </source>
</evidence>
<dbReference type="GO" id="GO:0046983">
    <property type="term" value="F:protein dimerization activity"/>
    <property type="evidence" value="ECO:0007669"/>
    <property type="project" value="InterPro"/>
</dbReference>
<evidence type="ECO:0000256" key="6">
    <source>
        <dbReference type="ARBA" id="ARBA00023136"/>
    </source>
</evidence>
<dbReference type="OrthoDB" id="296386at2759"/>
<keyword evidence="4 8" id="KW-0812">Transmembrane</keyword>
<feature type="domain" description="Anoctamin dimerisation" evidence="10">
    <location>
        <begin position="83"/>
        <end position="146"/>
    </location>
</feature>
<dbReference type="PANTHER" id="PTHR12308:SF37">
    <property type="entry name" value="ANOCTAMIN-9"/>
    <property type="match status" value="1"/>
</dbReference>
<feature type="transmembrane region" description="Helical" evidence="8">
    <location>
        <begin position="160"/>
        <end position="186"/>
    </location>
</feature>
<dbReference type="InterPro" id="IPR049452">
    <property type="entry name" value="Anoctamin_TM"/>
</dbReference>
<dbReference type="GO" id="GO:0005886">
    <property type="term" value="C:plasma membrane"/>
    <property type="evidence" value="ECO:0007669"/>
    <property type="project" value="UniProtKB-SubCell"/>
</dbReference>
<dbReference type="Pfam" id="PF16178">
    <property type="entry name" value="Anoct_dimer"/>
    <property type="match status" value="1"/>
</dbReference>
<organism evidence="11 12">
    <name type="scientific">Atlantisia rogersi</name>
    <name type="common">Inaccessible Island rail</name>
    <dbReference type="NCBI Taxonomy" id="2478892"/>
    <lineage>
        <taxon>Eukaryota</taxon>
        <taxon>Metazoa</taxon>
        <taxon>Chordata</taxon>
        <taxon>Craniata</taxon>
        <taxon>Vertebrata</taxon>
        <taxon>Euteleostomi</taxon>
        <taxon>Archelosauria</taxon>
        <taxon>Archosauria</taxon>
        <taxon>Dinosauria</taxon>
        <taxon>Saurischia</taxon>
        <taxon>Theropoda</taxon>
        <taxon>Coelurosauria</taxon>
        <taxon>Aves</taxon>
        <taxon>Neognathae</taxon>
        <taxon>Neoaves</taxon>
        <taxon>Gruiformes</taxon>
        <taxon>Rallidae</taxon>
        <taxon>Atlantisia</taxon>
    </lineage>
</organism>
<evidence type="ECO:0000313" key="12">
    <source>
        <dbReference type="Proteomes" id="UP000518911"/>
    </source>
</evidence>
<feature type="non-terminal residue" evidence="11">
    <location>
        <position position="729"/>
    </location>
</feature>
<protein>
    <recommendedName>
        <fullName evidence="8">Anoctamin</fullName>
    </recommendedName>
</protein>
<evidence type="ECO:0000256" key="7">
    <source>
        <dbReference type="ARBA" id="ARBA00023180"/>
    </source>
</evidence>
<proteinExistence type="inferred from homology"/>
<comment type="similarity">
    <text evidence="2 8">Belongs to the anoctamin family.</text>
</comment>
<keyword evidence="12" id="KW-1185">Reference proteome</keyword>
<evidence type="ECO:0000313" key="11">
    <source>
        <dbReference type="EMBL" id="NXV79144.1"/>
    </source>
</evidence>
<evidence type="ECO:0000256" key="4">
    <source>
        <dbReference type="ARBA" id="ARBA00022692"/>
    </source>
</evidence>
<sequence length="729" mass="84854">QDKEKWDFVLVSNIHEVGSREEIKRKKFLDELSKKGFTIKKIEDKQLYYGVRAPKEIFQKYQWLLRNPDSRPQNPDNHQDVPVTTRIRIVNFILQNTTTPDLEKLPDLIKKKVFKTAFPLHEKEGVWENLDKNWARWGDIFHSQPIEDIRCYFGEKVALYFAWLGWYTCLLAIAALAGLVVFVAGITVFSSGQVSKEICEASTTIMCPLCDQKCPFWLLSDTCTYAKITHMIDNEGTVLFAMFMAIWATVFLELWKRKRATVVTNWDLYRWDEEEEELALELINNLQHEPQKYQHSYLRSTIVLLMVLVMIAVLIGIAHALVIYRVVAMALFTQSKVEFLREQANTIAVMTGAVLHYITIVIMTKVNKQVALFLCDLEKPRTFSHHENNFTVKFFTFQFFTHFSSLIYIAFFLGRINGHPGNYVRIAGKWRLEECHPSGCITDLFIQMGIIMLLKQTISNVVEYLTPWISHKVHKKPRCPKKRSMMVGEEEEVEDPCKNQWLSNFQLREVNVFSLFDEFLEMVIQYSFTTIFVAAFPLAPLLAFLNNLFEIRLDAIKMLQLSRRMVPRKANDIGIWLQVLEAIGTLAVIGNGLVIAITSDFIPMQVYKYMYSPCAMENSTSVDCSTGYINHSLSVFRIQDFEPHTKVPKMLPDFVTDKIKEYRDYRNADDYSYTAQFWHIFAARLAFLILFEHVALCIKLIAAWYVPDVPQSVKNTFLNRKHSNLRREL</sequence>
<comment type="subcellular location">
    <subcellularLocation>
        <location evidence="1">Cell membrane</location>
        <topology evidence="1">Multi-pass membrane protein</topology>
    </subcellularLocation>
    <subcellularLocation>
        <location evidence="8">Membrane</location>
        <topology evidence="8">Multi-pass membrane protein</topology>
    </subcellularLocation>
</comment>
<evidence type="ECO:0000256" key="3">
    <source>
        <dbReference type="ARBA" id="ARBA00022475"/>
    </source>
</evidence>
<feature type="non-terminal residue" evidence="11">
    <location>
        <position position="1"/>
    </location>
</feature>
<dbReference type="InterPro" id="IPR007632">
    <property type="entry name" value="Anoctamin"/>
</dbReference>
<feature type="transmembrane region" description="Helical" evidence="8">
    <location>
        <begin position="573"/>
        <end position="597"/>
    </location>
</feature>
<evidence type="ECO:0000256" key="2">
    <source>
        <dbReference type="ARBA" id="ARBA00009671"/>
    </source>
</evidence>
<feature type="domain" description="Anoctamin transmembrane" evidence="9">
    <location>
        <begin position="149"/>
        <end position="716"/>
    </location>
</feature>
<evidence type="ECO:0000256" key="1">
    <source>
        <dbReference type="ARBA" id="ARBA00004651"/>
    </source>
</evidence>
<accession>A0A7L3WRZ7</accession>